<gene>
    <name evidence="6" type="ORF">SAMN04487991_1259</name>
</gene>
<evidence type="ECO:0000256" key="2">
    <source>
        <dbReference type="ARBA" id="ARBA00022448"/>
    </source>
</evidence>
<dbReference type="InterPro" id="IPR003593">
    <property type="entry name" value="AAA+_ATPase"/>
</dbReference>
<dbReference type="InterPro" id="IPR017871">
    <property type="entry name" value="ABC_transporter-like_CS"/>
</dbReference>
<accession>A0A1I3N5N9</accession>
<keyword evidence="7" id="KW-1185">Reference proteome</keyword>
<dbReference type="InterPro" id="IPR050166">
    <property type="entry name" value="ABC_transporter_ATP-bind"/>
</dbReference>
<dbReference type="PANTHER" id="PTHR42788:SF13">
    <property type="entry name" value="ALIPHATIC SULFONATES IMPORT ATP-BINDING PROTEIN SSUB"/>
    <property type="match status" value="1"/>
</dbReference>
<dbReference type="InterPro" id="IPR027417">
    <property type="entry name" value="P-loop_NTPase"/>
</dbReference>
<dbReference type="PROSITE" id="PS50893">
    <property type="entry name" value="ABC_TRANSPORTER_2"/>
    <property type="match status" value="1"/>
</dbReference>
<dbReference type="CDD" id="cd03293">
    <property type="entry name" value="ABC_NrtD_SsuB_transporters"/>
    <property type="match status" value="1"/>
</dbReference>
<dbReference type="EMBL" id="FORH01000002">
    <property type="protein sequence ID" value="SFJ04146.1"/>
    <property type="molecule type" value="Genomic_DNA"/>
</dbReference>
<reference evidence="7" key="1">
    <citation type="submission" date="2016-10" db="EMBL/GenBank/DDBJ databases">
        <authorList>
            <person name="Varghese N."/>
            <person name="Submissions S."/>
        </authorList>
    </citation>
    <scope>NUCLEOTIDE SEQUENCE [LARGE SCALE GENOMIC DNA]</scope>
    <source>
        <strain evidence="7">DSM 26471</strain>
    </source>
</reference>
<keyword evidence="3" id="KW-0547">Nucleotide-binding</keyword>
<evidence type="ECO:0000313" key="6">
    <source>
        <dbReference type="EMBL" id="SFJ04146.1"/>
    </source>
</evidence>
<dbReference type="AlphaFoldDB" id="A0A1I3N5N9"/>
<dbReference type="STRING" id="588602.SAMN04487991_1259"/>
<dbReference type="GO" id="GO:0016887">
    <property type="term" value="F:ATP hydrolysis activity"/>
    <property type="evidence" value="ECO:0007669"/>
    <property type="project" value="InterPro"/>
</dbReference>
<proteinExistence type="inferred from homology"/>
<dbReference type="PANTHER" id="PTHR42788">
    <property type="entry name" value="TAURINE IMPORT ATP-BINDING PROTEIN-RELATED"/>
    <property type="match status" value="1"/>
</dbReference>
<dbReference type="Gene3D" id="3.40.50.300">
    <property type="entry name" value="P-loop containing nucleotide triphosphate hydrolases"/>
    <property type="match status" value="1"/>
</dbReference>
<sequence>MKKPVIDAQGVDLTFQTNDGPVHALKDVNLEINKGDFVSFIGPSGCGKTTFLRCIAGLETPTGGKLTVNGISPEEARKARAYGYVFQAAGLYPWRTIAGNIKLPLEIMGYPKSEHDEHVRKVLELVDLSGFEKKFPWQLSGGMQQRASIARALAFDAEILLMDEPFGALDEIVRDHLNEQLLQLWARTEKTIGFVTHSIPEAVYLSTKIVVMSPRPGRITDVIESPLPKERPLEIRDTPEFIEIAHRVREGLRAGHDA</sequence>
<organism evidence="6 7">
    <name type="scientific">Celeribacter neptunius</name>
    <dbReference type="NCBI Taxonomy" id="588602"/>
    <lineage>
        <taxon>Bacteria</taxon>
        <taxon>Pseudomonadati</taxon>
        <taxon>Pseudomonadota</taxon>
        <taxon>Alphaproteobacteria</taxon>
        <taxon>Rhodobacterales</taxon>
        <taxon>Roseobacteraceae</taxon>
        <taxon>Celeribacter</taxon>
    </lineage>
</organism>
<dbReference type="SMART" id="SM00382">
    <property type="entry name" value="AAA"/>
    <property type="match status" value="1"/>
</dbReference>
<evidence type="ECO:0000256" key="4">
    <source>
        <dbReference type="ARBA" id="ARBA00022840"/>
    </source>
</evidence>
<protein>
    <submittedName>
        <fullName evidence="6">NitT/TauT family transport system ATP-binding protein</fullName>
    </submittedName>
</protein>
<dbReference type="RefSeq" id="WP_090059243.1">
    <property type="nucleotide sequence ID" value="NZ_FORH01000002.1"/>
</dbReference>
<dbReference type="Proteomes" id="UP000199630">
    <property type="component" value="Unassembled WGS sequence"/>
</dbReference>
<dbReference type="SUPFAM" id="SSF52540">
    <property type="entry name" value="P-loop containing nucleoside triphosphate hydrolases"/>
    <property type="match status" value="1"/>
</dbReference>
<dbReference type="OrthoDB" id="9802264at2"/>
<dbReference type="PROSITE" id="PS00211">
    <property type="entry name" value="ABC_TRANSPORTER_1"/>
    <property type="match status" value="1"/>
</dbReference>
<evidence type="ECO:0000259" key="5">
    <source>
        <dbReference type="PROSITE" id="PS50893"/>
    </source>
</evidence>
<keyword evidence="2" id="KW-0813">Transport</keyword>
<keyword evidence="4 6" id="KW-0067">ATP-binding</keyword>
<dbReference type="Pfam" id="PF00005">
    <property type="entry name" value="ABC_tran"/>
    <property type="match status" value="1"/>
</dbReference>
<dbReference type="GO" id="GO:0005524">
    <property type="term" value="F:ATP binding"/>
    <property type="evidence" value="ECO:0007669"/>
    <property type="project" value="UniProtKB-KW"/>
</dbReference>
<evidence type="ECO:0000256" key="1">
    <source>
        <dbReference type="ARBA" id="ARBA00005417"/>
    </source>
</evidence>
<feature type="domain" description="ABC transporter" evidence="5">
    <location>
        <begin position="8"/>
        <end position="235"/>
    </location>
</feature>
<dbReference type="InterPro" id="IPR003439">
    <property type="entry name" value="ABC_transporter-like_ATP-bd"/>
</dbReference>
<evidence type="ECO:0000313" key="7">
    <source>
        <dbReference type="Proteomes" id="UP000199630"/>
    </source>
</evidence>
<evidence type="ECO:0000256" key="3">
    <source>
        <dbReference type="ARBA" id="ARBA00022741"/>
    </source>
</evidence>
<name>A0A1I3N5N9_9RHOB</name>
<comment type="similarity">
    <text evidence="1">Belongs to the ABC transporter superfamily.</text>
</comment>